<dbReference type="AlphaFoldDB" id="A0A4S8K7Q7"/>
<comment type="caution">
    <text evidence="1">The sequence shown here is derived from an EMBL/GenBank/DDBJ whole genome shotgun (WGS) entry which is preliminary data.</text>
</comment>
<sequence>MFPSFPAPKAGATSSPALQSCRCLCYLPSCGFGLNNHSIDADMAYRGRSGGPGPALGASPNISASLEEALEHSKLHCSLITTQHEGYWTRMGTAAAKLNLRYGPAEF</sequence>
<accession>A0A4S8K7Q7</accession>
<gene>
    <name evidence="1" type="ORF">C4D60_Mb08t30930</name>
</gene>
<dbReference type="EMBL" id="PYDT01000002">
    <property type="protein sequence ID" value="THU71001.1"/>
    <property type="molecule type" value="Genomic_DNA"/>
</dbReference>
<proteinExistence type="predicted"/>
<reference evidence="1 2" key="1">
    <citation type="journal article" date="2019" name="Nat. Plants">
        <title>Genome sequencing of Musa balbisiana reveals subgenome evolution and function divergence in polyploid bananas.</title>
        <authorList>
            <person name="Yao X."/>
        </authorList>
    </citation>
    <scope>NUCLEOTIDE SEQUENCE [LARGE SCALE GENOMIC DNA]</scope>
    <source>
        <strain evidence="2">cv. DH-PKW</strain>
        <tissue evidence="1">Leaves</tissue>
    </source>
</reference>
<protein>
    <submittedName>
        <fullName evidence="1">Uncharacterized protein</fullName>
    </submittedName>
</protein>
<evidence type="ECO:0000313" key="1">
    <source>
        <dbReference type="EMBL" id="THU71001.1"/>
    </source>
</evidence>
<organism evidence="1 2">
    <name type="scientific">Musa balbisiana</name>
    <name type="common">Banana</name>
    <dbReference type="NCBI Taxonomy" id="52838"/>
    <lineage>
        <taxon>Eukaryota</taxon>
        <taxon>Viridiplantae</taxon>
        <taxon>Streptophyta</taxon>
        <taxon>Embryophyta</taxon>
        <taxon>Tracheophyta</taxon>
        <taxon>Spermatophyta</taxon>
        <taxon>Magnoliopsida</taxon>
        <taxon>Liliopsida</taxon>
        <taxon>Zingiberales</taxon>
        <taxon>Musaceae</taxon>
        <taxon>Musa</taxon>
    </lineage>
</organism>
<dbReference type="Proteomes" id="UP000317650">
    <property type="component" value="Chromosome 8"/>
</dbReference>
<keyword evidence="2" id="KW-1185">Reference proteome</keyword>
<name>A0A4S8K7Q7_MUSBA</name>
<evidence type="ECO:0000313" key="2">
    <source>
        <dbReference type="Proteomes" id="UP000317650"/>
    </source>
</evidence>